<evidence type="ECO:0000256" key="1">
    <source>
        <dbReference type="ARBA" id="ARBA00004141"/>
    </source>
</evidence>
<feature type="transmembrane region" description="Helical" evidence="6">
    <location>
        <begin position="45"/>
        <end position="69"/>
    </location>
</feature>
<feature type="domain" description="Cytochrome C biogenesis protein transmembrane" evidence="7">
    <location>
        <begin position="5"/>
        <end position="210"/>
    </location>
</feature>
<dbReference type="AlphaFoldDB" id="A0A0D0H923"/>
<evidence type="ECO:0000256" key="3">
    <source>
        <dbReference type="ARBA" id="ARBA00022692"/>
    </source>
</evidence>
<comment type="caution">
    <text evidence="8">The sequence shown here is derived from an EMBL/GenBank/DDBJ whole genome shotgun (WGS) entry which is preliminary data.</text>
</comment>
<gene>
    <name evidence="8" type="ORF">SD72_00360</name>
</gene>
<keyword evidence="9" id="KW-1185">Reference proteome</keyword>
<feature type="transmembrane region" description="Helical" evidence="6">
    <location>
        <begin position="241"/>
        <end position="261"/>
    </location>
</feature>
<feature type="transmembrane region" description="Helical" evidence="6">
    <location>
        <begin position="111"/>
        <end position="140"/>
    </location>
</feature>
<comment type="similarity">
    <text evidence="2">Belongs to the DsbD family.</text>
</comment>
<feature type="transmembrane region" description="Helical" evidence="6">
    <location>
        <begin position="152"/>
        <end position="172"/>
    </location>
</feature>
<proteinExistence type="inferred from homology"/>
<organism evidence="8 9">
    <name type="scientific">Leucobacter komagatae</name>
    <dbReference type="NCBI Taxonomy" id="55969"/>
    <lineage>
        <taxon>Bacteria</taxon>
        <taxon>Bacillati</taxon>
        <taxon>Actinomycetota</taxon>
        <taxon>Actinomycetes</taxon>
        <taxon>Micrococcales</taxon>
        <taxon>Microbacteriaceae</taxon>
        <taxon>Leucobacter</taxon>
    </lineage>
</organism>
<dbReference type="GO" id="GO:0016020">
    <property type="term" value="C:membrane"/>
    <property type="evidence" value="ECO:0007669"/>
    <property type="project" value="UniProtKB-SubCell"/>
</dbReference>
<dbReference type="InterPro" id="IPR003834">
    <property type="entry name" value="Cyt_c_assmbl_TM_dom"/>
</dbReference>
<feature type="transmembrane region" description="Helical" evidence="6">
    <location>
        <begin position="192"/>
        <end position="211"/>
    </location>
</feature>
<accession>A0A0D0H923</accession>
<keyword evidence="5 6" id="KW-0472">Membrane</keyword>
<evidence type="ECO:0000256" key="5">
    <source>
        <dbReference type="ARBA" id="ARBA00023136"/>
    </source>
</evidence>
<protein>
    <submittedName>
        <fullName evidence="8">Thiol-disulfide oxidoreductase</fullName>
    </submittedName>
</protein>
<keyword evidence="3 6" id="KW-0812">Transmembrane</keyword>
<feature type="transmembrane region" description="Helical" evidence="6">
    <location>
        <begin position="75"/>
        <end position="99"/>
    </location>
</feature>
<dbReference type="EMBL" id="JXSQ01000001">
    <property type="protein sequence ID" value="KIP53710.1"/>
    <property type="molecule type" value="Genomic_DNA"/>
</dbReference>
<comment type="subcellular location">
    <subcellularLocation>
        <location evidence="1">Membrane</location>
        <topology evidence="1">Multi-pass membrane protein</topology>
    </subcellularLocation>
</comment>
<dbReference type="PANTHER" id="PTHR31272">
    <property type="entry name" value="CYTOCHROME C-TYPE BIOGENESIS PROTEIN HI_1454-RELATED"/>
    <property type="match status" value="1"/>
</dbReference>
<dbReference type="Proteomes" id="UP000032120">
    <property type="component" value="Unassembled WGS sequence"/>
</dbReference>
<dbReference type="GO" id="GO:0017004">
    <property type="term" value="P:cytochrome complex assembly"/>
    <property type="evidence" value="ECO:0007669"/>
    <property type="project" value="InterPro"/>
</dbReference>
<dbReference type="Pfam" id="PF02683">
    <property type="entry name" value="DsbD_TM"/>
    <property type="match status" value="1"/>
</dbReference>
<evidence type="ECO:0000313" key="8">
    <source>
        <dbReference type="EMBL" id="KIP53710.1"/>
    </source>
</evidence>
<name>A0A0D0H923_9MICO</name>
<feature type="transmembrane region" description="Helical" evidence="6">
    <location>
        <begin position="6"/>
        <end position="33"/>
    </location>
</feature>
<evidence type="ECO:0000256" key="2">
    <source>
        <dbReference type="ARBA" id="ARBA00006143"/>
    </source>
</evidence>
<keyword evidence="4 6" id="KW-1133">Transmembrane helix</keyword>
<evidence type="ECO:0000313" key="9">
    <source>
        <dbReference type="Proteomes" id="UP000032120"/>
    </source>
</evidence>
<evidence type="ECO:0000256" key="6">
    <source>
        <dbReference type="SAM" id="Phobius"/>
    </source>
</evidence>
<dbReference type="RefSeq" id="WP_042542449.1">
    <property type="nucleotide sequence ID" value="NZ_JXSQ01000001.1"/>
</dbReference>
<evidence type="ECO:0000256" key="4">
    <source>
        <dbReference type="ARBA" id="ARBA00022989"/>
    </source>
</evidence>
<dbReference type="OrthoDB" id="4332145at2"/>
<reference evidence="8 9" key="1">
    <citation type="submission" date="2015-01" db="EMBL/GenBank/DDBJ databases">
        <title>Draft genome sequence of Leucobacter komagatae strain VKM ST2845.</title>
        <authorList>
            <person name="Karlyshev A.V."/>
            <person name="Kudryashova E.B."/>
        </authorList>
    </citation>
    <scope>NUCLEOTIDE SEQUENCE [LARGE SCALE GENOMIC DNA]</scope>
    <source>
        <strain evidence="8 9">VKM ST2845</strain>
    </source>
</reference>
<dbReference type="PANTHER" id="PTHR31272:SF4">
    <property type="entry name" value="CYTOCHROME C-TYPE BIOGENESIS PROTEIN HI_1454-RELATED"/>
    <property type="match status" value="1"/>
</dbReference>
<evidence type="ECO:0000259" key="7">
    <source>
        <dbReference type="Pfam" id="PF02683"/>
    </source>
</evidence>
<sequence length="274" mass="28246">MELSLLGAFLGGTLALLSPCSVMVLPAFFAYAFHSPRDLFSRTGAFFLGLATALVPLGLLAGTLGAWVAANRSGLMTIVLIIVVVLGAVMLLGIPLPTLTKQQSAQGTSVASVYALGAVYGLAGGCAGPVFGAVLAMAAFGGNALMGGFTMLAYAAGMTVPLALLALVWNRIPGVRKLMRPRELVIGRWRNAWSNVIGGLITIAVGVFMLATDGAQRFSGMLDASAQAEIEAGVMRATSGVSNLLVVGVAALIGIAVWLTVRWRTRLRAGNAAR</sequence>
<dbReference type="InterPro" id="IPR051790">
    <property type="entry name" value="Cytochrome_c-biogenesis_DsbD"/>
</dbReference>